<dbReference type="EMBL" id="CP012836">
    <property type="protein sequence ID" value="AMQ56706.1"/>
    <property type="molecule type" value="Genomic_DNA"/>
</dbReference>
<protein>
    <recommendedName>
        <fullName evidence="2">Aerotolerance regulator N-terminal domain-containing protein</fullName>
    </recommendedName>
</protein>
<dbReference type="RefSeq" id="WP_067546679.1">
    <property type="nucleotide sequence ID" value="NZ_CP012836.1"/>
</dbReference>
<reference evidence="4" key="1">
    <citation type="submission" date="2015-09" db="EMBL/GenBank/DDBJ databases">
        <title>Complete sequence of Algoriphagus sp. M8-2.</title>
        <authorList>
            <person name="Shintani M."/>
        </authorList>
    </citation>
    <scope>NUCLEOTIDE SEQUENCE [LARGE SCALE GENOMIC DNA]</scope>
    <source>
        <strain evidence="4">M8-2</strain>
    </source>
</reference>
<dbReference type="PANTHER" id="PTHR37464">
    <property type="entry name" value="BLL2463 PROTEIN"/>
    <property type="match status" value="1"/>
</dbReference>
<evidence type="ECO:0000313" key="3">
    <source>
        <dbReference type="EMBL" id="AMQ56706.1"/>
    </source>
</evidence>
<dbReference type="InterPro" id="IPR011933">
    <property type="entry name" value="Double_TM_dom"/>
</dbReference>
<sequence>MEWIRPTLLWGLLGLLVPVMIHLWNRKKERVIYWAAMTWLNQEESQSSRSLKLENWILLVIRMILLFLLVVLLAGIFWSGLDLKSQESKILHLVLPEEQVVEEFRFELAQAKESGQSVFWLASGFPSFSFESIKSLEFSAENLQSYLDEIPEQVDSLYIYTSLESSIFPKSTYWVPVNPKFKIATISKVKPKYPSFRLGSGEVLTVDQVGNLVKLPEQNVESSRPFEPISVAFIELTENKKVEILRALTAIQEVYGLTFQEVDSAFAQFIFSDILPSSLLEGQFIFLTGNQEFANSNQKYALASSSFQTWDQITRKGILPELILAQILKKIGFENKVAPISFSQLEQKFQLIPTAQKAQVANTNELILALFLGLFFLERFLAYRTRL</sequence>
<dbReference type="PATRIC" id="fig|1727163.4.peg.2037"/>
<feature type="domain" description="Aerotolerance regulator N-terminal" evidence="2">
    <location>
        <begin position="1"/>
        <end position="75"/>
    </location>
</feature>
<evidence type="ECO:0000313" key="4">
    <source>
        <dbReference type="Proteomes" id="UP000073816"/>
    </source>
</evidence>
<dbReference type="InterPro" id="IPR024163">
    <property type="entry name" value="Aerotolerance_reg_N"/>
</dbReference>
<dbReference type="Pfam" id="PF07584">
    <property type="entry name" value="BatA"/>
    <property type="match status" value="1"/>
</dbReference>
<feature type="transmembrane region" description="Helical" evidence="1">
    <location>
        <begin position="6"/>
        <end position="24"/>
    </location>
</feature>
<dbReference type="STRING" id="1727163.AO498_09750"/>
<dbReference type="Proteomes" id="UP000073816">
    <property type="component" value="Chromosome"/>
</dbReference>
<dbReference type="AlphaFoldDB" id="A0A142ENK1"/>
<keyword evidence="1" id="KW-0812">Transmembrane</keyword>
<feature type="transmembrane region" description="Helical" evidence="1">
    <location>
        <begin position="56"/>
        <end position="78"/>
    </location>
</feature>
<accession>A0A142ENK1</accession>
<proteinExistence type="predicted"/>
<name>A0A142ENK1_9BACT</name>
<dbReference type="KEGG" id="alm:AO498_09750"/>
<dbReference type="OrthoDB" id="890881at2"/>
<keyword evidence="1" id="KW-0472">Membrane</keyword>
<feature type="transmembrane region" description="Helical" evidence="1">
    <location>
        <begin position="366"/>
        <end position="383"/>
    </location>
</feature>
<dbReference type="NCBIfam" id="TIGR02226">
    <property type="entry name" value="two_anch"/>
    <property type="match status" value="1"/>
</dbReference>
<dbReference type="PANTHER" id="PTHR37464:SF1">
    <property type="entry name" value="BLL2463 PROTEIN"/>
    <property type="match status" value="1"/>
</dbReference>
<gene>
    <name evidence="3" type="ORF">AO498_09750</name>
</gene>
<organism evidence="3 4">
    <name type="scientific">Algoriphagus sanaruensis</name>
    <dbReference type="NCBI Taxonomy" id="1727163"/>
    <lineage>
        <taxon>Bacteria</taxon>
        <taxon>Pseudomonadati</taxon>
        <taxon>Bacteroidota</taxon>
        <taxon>Cytophagia</taxon>
        <taxon>Cytophagales</taxon>
        <taxon>Cyclobacteriaceae</taxon>
        <taxon>Algoriphagus</taxon>
    </lineage>
</organism>
<reference evidence="3 4" key="2">
    <citation type="journal article" date="2016" name="Genome Announc.">
        <title>Complete Genome Sequence of Algoriphagus sp. Strain M8-2, Isolated from a Brackish Lake.</title>
        <authorList>
            <person name="Muraguchi Y."/>
            <person name="Kushimoto K."/>
            <person name="Ohtsubo Y."/>
            <person name="Suzuki T."/>
            <person name="Dohra H."/>
            <person name="Kimbara K."/>
            <person name="Shintani M."/>
        </authorList>
    </citation>
    <scope>NUCLEOTIDE SEQUENCE [LARGE SCALE GENOMIC DNA]</scope>
    <source>
        <strain evidence="3 4">M8-2</strain>
    </source>
</reference>
<evidence type="ECO:0000259" key="2">
    <source>
        <dbReference type="Pfam" id="PF07584"/>
    </source>
</evidence>
<keyword evidence="4" id="KW-1185">Reference proteome</keyword>
<keyword evidence="1" id="KW-1133">Transmembrane helix</keyword>
<evidence type="ECO:0000256" key="1">
    <source>
        <dbReference type="SAM" id="Phobius"/>
    </source>
</evidence>